<keyword evidence="2" id="KW-0813">Transport</keyword>
<feature type="transmembrane region" description="Helical" evidence="7">
    <location>
        <begin position="285"/>
        <end position="310"/>
    </location>
</feature>
<feature type="compositionally biased region" description="Basic and acidic residues" evidence="6">
    <location>
        <begin position="17"/>
        <end position="31"/>
    </location>
</feature>
<accession>A0A165DKM6</accession>
<dbReference type="GO" id="GO:0016020">
    <property type="term" value="C:membrane"/>
    <property type="evidence" value="ECO:0007669"/>
    <property type="project" value="UniProtKB-SubCell"/>
</dbReference>
<evidence type="ECO:0000313" key="10">
    <source>
        <dbReference type="Proteomes" id="UP000076842"/>
    </source>
</evidence>
<keyword evidence="4 7" id="KW-1133">Transmembrane helix</keyword>
<feature type="transmembrane region" description="Helical" evidence="7">
    <location>
        <begin position="156"/>
        <end position="174"/>
    </location>
</feature>
<feature type="transmembrane region" description="Helical" evidence="7">
    <location>
        <begin position="51"/>
        <end position="68"/>
    </location>
</feature>
<evidence type="ECO:0000256" key="3">
    <source>
        <dbReference type="ARBA" id="ARBA00022692"/>
    </source>
</evidence>
<evidence type="ECO:0000259" key="8">
    <source>
        <dbReference type="PROSITE" id="PS50850"/>
    </source>
</evidence>
<dbReference type="EMBL" id="KV424048">
    <property type="protein sequence ID" value="KZT53021.1"/>
    <property type="molecule type" value="Genomic_DNA"/>
</dbReference>
<evidence type="ECO:0000313" key="9">
    <source>
        <dbReference type="EMBL" id="KZT53021.1"/>
    </source>
</evidence>
<dbReference type="PROSITE" id="PS50850">
    <property type="entry name" value="MFS"/>
    <property type="match status" value="1"/>
</dbReference>
<feature type="transmembrane region" description="Helical" evidence="7">
    <location>
        <begin position="186"/>
        <end position="205"/>
    </location>
</feature>
<proteinExistence type="predicted"/>
<feature type="transmembrane region" description="Helical" evidence="7">
    <location>
        <begin position="443"/>
        <end position="466"/>
    </location>
</feature>
<reference evidence="9 10" key="1">
    <citation type="journal article" date="2016" name="Mol. Biol. Evol.">
        <title>Comparative Genomics of Early-Diverging Mushroom-Forming Fungi Provides Insights into the Origins of Lignocellulose Decay Capabilities.</title>
        <authorList>
            <person name="Nagy L.G."/>
            <person name="Riley R."/>
            <person name="Tritt A."/>
            <person name="Adam C."/>
            <person name="Daum C."/>
            <person name="Floudas D."/>
            <person name="Sun H."/>
            <person name="Yadav J.S."/>
            <person name="Pangilinan J."/>
            <person name="Larsson K.H."/>
            <person name="Matsuura K."/>
            <person name="Barry K."/>
            <person name="Labutti K."/>
            <person name="Kuo R."/>
            <person name="Ohm R.A."/>
            <person name="Bhattacharya S.S."/>
            <person name="Shirouzu T."/>
            <person name="Yoshinaga Y."/>
            <person name="Martin F.M."/>
            <person name="Grigoriev I.V."/>
            <person name="Hibbett D.S."/>
        </authorList>
    </citation>
    <scope>NUCLEOTIDE SEQUENCE [LARGE SCALE GENOMIC DNA]</scope>
    <source>
        <strain evidence="9 10">HHB12733</strain>
    </source>
</reference>
<evidence type="ECO:0000256" key="5">
    <source>
        <dbReference type="ARBA" id="ARBA00023136"/>
    </source>
</evidence>
<dbReference type="OrthoDB" id="2985014at2759"/>
<organism evidence="9 10">
    <name type="scientific">Calocera cornea HHB12733</name>
    <dbReference type="NCBI Taxonomy" id="1353952"/>
    <lineage>
        <taxon>Eukaryota</taxon>
        <taxon>Fungi</taxon>
        <taxon>Dikarya</taxon>
        <taxon>Basidiomycota</taxon>
        <taxon>Agaricomycotina</taxon>
        <taxon>Dacrymycetes</taxon>
        <taxon>Dacrymycetales</taxon>
        <taxon>Dacrymycetaceae</taxon>
        <taxon>Calocera</taxon>
    </lineage>
</organism>
<feature type="transmembrane region" description="Helical" evidence="7">
    <location>
        <begin position="378"/>
        <end position="401"/>
    </location>
</feature>
<feature type="transmembrane region" description="Helical" evidence="7">
    <location>
        <begin position="349"/>
        <end position="372"/>
    </location>
</feature>
<dbReference type="GO" id="GO:0022857">
    <property type="term" value="F:transmembrane transporter activity"/>
    <property type="evidence" value="ECO:0007669"/>
    <property type="project" value="InterPro"/>
</dbReference>
<dbReference type="AlphaFoldDB" id="A0A165DKM6"/>
<name>A0A165DKM6_9BASI</name>
<dbReference type="FunFam" id="1.20.1250.20:FF:000013">
    <property type="entry name" value="MFS general substrate transporter"/>
    <property type="match status" value="1"/>
</dbReference>
<feature type="region of interest" description="Disordered" evidence="6">
    <location>
        <begin position="1"/>
        <end position="39"/>
    </location>
</feature>
<feature type="transmembrane region" description="Helical" evidence="7">
    <location>
        <begin position="124"/>
        <end position="144"/>
    </location>
</feature>
<evidence type="ECO:0000256" key="6">
    <source>
        <dbReference type="SAM" id="MobiDB-lite"/>
    </source>
</evidence>
<evidence type="ECO:0000256" key="7">
    <source>
        <dbReference type="SAM" id="Phobius"/>
    </source>
</evidence>
<dbReference type="InterPro" id="IPR020846">
    <property type="entry name" value="MFS_dom"/>
</dbReference>
<protein>
    <submittedName>
        <fullName evidence="9">MFS general substrate transporter</fullName>
    </submittedName>
</protein>
<dbReference type="InParanoid" id="A0A165DKM6"/>
<dbReference type="InterPro" id="IPR036259">
    <property type="entry name" value="MFS_trans_sf"/>
</dbReference>
<dbReference type="PANTHER" id="PTHR43791">
    <property type="entry name" value="PERMEASE-RELATED"/>
    <property type="match status" value="1"/>
</dbReference>
<evidence type="ECO:0000256" key="1">
    <source>
        <dbReference type="ARBA" id="ARBA00004141"/>
    </source>
</evidence>
<dbReference type="Pfam" id="PF07690">
    <property type="entry name" value="MFS_1"/>
    <property type="match status" value="1"/>
</dbReference>
<feature type="domain" description="Major facilitator superfamily (MFS) profile" evidence="8">
    <location>
        <begin position="55"/>
        <end position="472"/>
    </location>
</feature>
<sequence length="500" mass="55490">MSSTPEKELQATDSAPDVEKHSDVEFKDHAPQDGPGYPTDPAFEKKLVRKLDYMIVPTLMGIYLFAYLDRGNIGNARLQGLPQDLLGGDASGQLFAWLSAAFYFAYVIFQYPTTIYAKKFKQHYWIAAACFGWGLVSLLQATAFNFGSIFMCRFTIGFFESMFGPNIAAYFTYFYTREEIGRRIGIWWATASVAGAFGGLLAYGVQHIHYKFSAWRFLFIIEGVPAMLIGAAIPWILPDRPEESKKLTEAERALAIARMKRGGTPEVARTLSWAHVRMGLYDWKIYCAGITYFGTNCALSALGSFLPTIINQMGYSAANAQLLTVPPYALGGISLCVMSFVSDRYYNRGIIMIAFTAIGGTGYLILCVAPTANVAARYAATFLVTMGTYTCIGIAIAWYPFNMGSESKRAMGIPIWQSIGQCGSILGSYIYPNTDAPRFIRGFAVTCGLFYFSTVVAIVLSVYIYYENARRDRVYGKVDPNAEVDTSELADYAPNFRYVP</sequence>
<dbReference type="Proteomes" id="UP000076842">
    <property type="component" value="Unassembled WGS sequence"/>
</dbReference>
<comment type="subcellular location">
    <subcellularLocation>
        <location evidence="1">Membrane</location>
        <topology evidence="1">Multi-pass membrane protein</topology>
    </subcellularLocation>
</comment>
<feature type="transmembrane region" description="Helical" evidence="7">
    <location>
        <begin position="94"/>
        <end position="112"/>
    </location>
</feature>
<keyword evidence="5 7" id="KW-0472">Membrane</keyword>
<gene>
    <name evidence="9" type="ORF">CALCODRAFT_520315</name>
</gene>
<dbReference type="SUPFAM" id="SSF103473">
    <property type="entry name" value="MFS general substrate transporter"/>
    <property type="match status" value="1"/>
</dbReference>
<feature type="compositionally biased region" description="Basic and acidic residues" evidence="6">
    <location>
        <begin position="1"/>
        <end position="10"/>
    </location>
</feature>
<keyword evidence="3 7" id="KW-0812">Transmembrane</keyword>
<dbReference type="STRING" id="1353952.A0A165DKM6"/>
<keyword evidence="10" id="KW-1185">Reference proteome</keyword>
<feature type="transmembrane region" description="Helical" evidence="7">
    <location>
        <begin position="322"/>
        <end position="342"/>
    </location>
</feature>
<dbReference type="PANTHER" id="PTHR43791:SF36">
    <property type="entry name" value="TRANSPORTER, PUTATIVE (AFU_ORTHOLOGUE AFUA_6G08340)-RELATED"/>
    <property type="match status" value="1"/>
</dbReference>
<feature type="transmembrane region" description="Helical" evidence="7">
    <location>
        <begin position="413"/>
        <end position="431"/>
    </location>
</feature>
<evidence type="ECO:0000256" key="4">
    <source>
        <dbReference type="ARBA" id="ARBA00022989"/>
    </source>
</evidence>
<evidence type="ECO:0000256" key="2">
    <source>
        <dbReference type="ARBA" id="ARBA00022448"/>
    </source>
</evidence>
<feature type="transmembrane region" description="Helical" evidence="7">
    <location>
        <begin position="217"/>
        <end position="237"/>
    </location>
</feature>
<dbReference type="InterPro" id="IPR011701">
    <property type="entry name" value="MFS"/>
</dbReference>
<dbReference type="Gene3D" id="1.20.1250.20">
    <property type="entry name" value="MFS general substrate transporter like domains"/>
    <property type="match status" value="2"/>
</dbReference>